<dbReference type="STRING" id="35570.A0A1I8PLF0"/>
<dbReference type="KEGG" id="scac:106086004"/>
<proteinExistence type="predicted"/>
<feature type="region of interest" description="Disordered" evidence="20">
    <location>
        <begin position="464"/>
        <end position="489"/>
    </location>
</feature>
<evidence type="ECO:0000256" key="19">
    <source>
        <dbReference type="ARBA" id="ARBA00081773"/>
    </source>
</evidence>
<dbReference type="PANTHER" id="PTHR46167">
    <property type="entry name" value="N-LYSINE METHYLTRANSFERASE KMT5A"/>
    <property type="match status" value="1"/>
</dbReference>
<feature type="compositionally biased region" description="Polar residues" evidence="20">
    <location>
        <begin position="599"/>
        <end position="610"/>
    </location>
</feature>
<dbReference type="InterPro" id="IPR016858">
    <property type="entry name" value="KMT5A-like"/>
</dbReference>
<evidence type="ECO:0000313" key="22">
    <source>
        <dbReference type="EnsemblMetazoa" id="SCAU009186-PA"/>
    </source>
</evidence>
<dbReference type="OrthoDB" id="5560686at2759"/>
<feature type="compositionally biased region" description="Low complexity" evidence="20">
    <location>
        <begin position="69"/>
        <end position="78"/>
    </location>
</feature>
<dbReference type="InterPro" id="IPR051760">
    <property type="entry name" value="KMT5A"/>
</dbReference>
<dbReference type="GO" id="GO:0032259">
    <property type="term" value="P:methylation"/>
    <property type="evidence" value="ECO:0007669"/>
    <property type="project" value="UniProtKB-KW"/>
</dbReference>
<dbReference type="AlphaFoldDB" id="A0A1I8PLF0"/>
<reference evidence="22" key="1">
    <citation type="submission" date="2020-05" db="UniProtKB">
        <authorList>
            <consortium name="EnsemblMetazoa"/>
        </authorList>
    </citation>
    <scope>IDENTIFICATION</scope>
    <source>
        <strain evidence="22">USDA</strain>
    </source>
</reference>
<dbReference type="GO" id="GO:0005700">
    <property type="term" value="C:polytene chromosome"/>
    <property type="evidence" value="ECO:0007669"/>
    <property type="project" value="TreeGrafter"/>
</dbReference>
<evidence type="ECO:0000256" key="7">
    <source>
        <dbReference type="ARBA" id="ARBA00022618"/>
    </source>
</evidence>
<evidence type="ECO:0000256" key="1">
    <source>
        <dbReference type="ARBA" id="ARBA00004123"/>
    </source>
</evidence>
<dbReference type="GO" id="GO:0051301">
    <property type="term" value="P:cell division"/>
    <property type="evidence" value="ECO:0007669"/>
    <property type="project" value="UniProtKB-KW"/>
</dbReference>
<evidence type="ECO:0000256" key="6">
    <source>
        <dbReference type="ARBA" id="ARBA00022603"/>
    </source>
</evidence>
<dbReference type="PANTHER" id="PTHR46167:SF1">
    <property type="entry name" value="N-LYSINE METHYLTRANSFERASE KMT5A"/>
    <property type="match status" value="1"/>
</dbReference>
<dbReference type="GO" id="GO:0140944">
    <property type="term" value="F:histone H4K20 monomethyltransferase activity"/>
    <property type="evidence" value="ECO:0007669"/>
    <property type="project" value="UniProtKB-EC"/>
</dbReference>
<evidence type="ECO:0000256" key="8">
    <source>
        <dbReference type="ARBA" id="ARBA00022679"/>
    </source>
</evidence>
<feature type="region of interest" description="Disordered" evidence="20">
    <location>
        <begin position="599"/>
        <end position="619"/>
    </location>
</feature>
<keyword evidence="8" id="KW-0808">Transferase</keyword>
<evidence type="ECO:0000256" key="14">
    <source>
        <dbReference type="ARBA" id="ARBA00023242"/>
    </source>
</evidence>
<dbReference type="Pfam" id="PF00856">
    <property type="entry name" value="SET"/>
    <property type="match status" value="1"/>
</dbReference>
<evidence type="ECO:0000256" key="18">
    <source>
        <dbReference type="ARBA" id="ARBA00067793"/>
    </source>
</evidence>
<keyword evidence="7" id="KW-0132">Cell division</keyword>
<keyword evidence="11" id="KW-0156">Chromatin regulator</keyword>
<keyword evidence="10" id="KW-0498">Mitosis</keyword>
<keyword evidence="12" id="KW-0805">Transcription regulation</keyword>
<evidence type="ECO:0000256" key="16">
    <source>
        <dbReference type="ARBA" id="ARBA00047784"/>
    </source>
</evidence>
<dbReference type="PROSITE" id="PS50280">
    <property type="entry name" value="SET"/>
    <property type="match status" value="1"/>
</dbReference>
<dbReference type="GO" id="GO:0006357">
    <property type="term" value="P:regulation of transcription by RNA polymerase II"/>
    <property type="evidence" value="ECO:0007669"/>
    <property type="project" value="TreeGrafter"/>
</dbReference>
<accession>A0A1I8PLF0</accession>
<dbReference type="EnsemblMetazoa" id="SCAU009186-RA">
    <property type="protein sequence ID" value="SCAU009186-PA"/>
    <property type="gene ID" value="SCAU009186"/>
</dbReference>
<gene>
    <name evidence="22" type="primary">106086004</name>
</gene>
<evidence type="ECO:0000256" key="15">
    <source>
        <dbReference type="ARBA" id="ARBA00023306"/>
    </source>
</evidence>
<feature type="domain" description="SET" evidence="21">
    <location>
        <begin position="680"/>
        <end position="801"/>
    </location>
</feature>
<evidence type="ECO:0000256" key="12">
    <source>
        <dbReference type="ARBA" id="ARBA00023015"/>
    </source>
</evidence>
<dbReference type="PROSITE" id="PS51571">
    <property type="entry name" value="SAM_MT43_PR_SET"/>
    <property type="match status" value="1"/>
</dbReference>
<evidence type="ECO:0000256" key="4">
    <source>
        <dbReference type="ARBA" id="ARBA00022454"/>
    </source>
</evidence>
<dbReference type="InterPro" id="IPR047266">
    <property type="entry name" value="KMT5A-like_SET"/>
</dbReference>
<keyword evidence="15" id="KW-0131">Cell cycle</keyword>
<evidence type="ECO:0000313" key="23">
    <source>
        <dbReference type="Proteomes" id="UP000095300"/>
    </source>
</evidence>
<keyword evidence="4" id="KW-0158">Chromosome</keyword>
<comment type="subcellular location">
    <subcellularLocation>
        <location evidence="2">Chromosome</location>
    </subcellularLocation>
    <subcellularLocation>
        <location evidence="1">Nucleus</location>
    </subcellularLocation>
</comment>
<keyword evidence="5" id="KW-0678">Repressor</keyword>
<dbReference type="GO" id="GO:0005634">
    <property type="term" value="C:nucleus"/>
    <property type="evidence" value="ECO:0007669"/>
    <property type="project" value="UniProtKB-SubCell"/>
</dbReference>
<evidence type="ECO:0000256" key="2">
    <source>
        <dbReference type="ARBA" id="ARBA00004286"/>
    </source>
</evidence>
<feature type="region of interest" description="Disordered" evidence="20">
    <location>
        <begin position="267"/>
        <end position="290"/>
    </location>
</feature>
<comment type="function">
    <text evidence="17">Histone methyltransferase that specifically monomethylates 'Lys-20' of histone H4. H4 'Lys-20' monomethylation is enriched during mitosis and represents a specific tag for epigenetic transcriptional repression. Mainly functions in euchromatin regions, thereby playing a central role in the silencing of euchromatic genes. Required for cell proliferation, possibly by contributing to the maintenance of proper higher-order structure of DNA and chromosome condensation during mitosis.</text>
</comment>
<dbReference type="Gene3D" id="2.170.270.10">
    <property type="entry name" value="SET domain"/>
    <property type="match status" value="1"/>
</dbReference>
<keyword evidence="14" id="KW-0539">Nucleus</keyword>
<comment type="catalytic activity">
    <reaction evidence="16">
        <text>L-lysyl(20)-[histone H4] + S-adenosyl-L-methionine = N(6)-methyl-L-lysyl(20)-[histone H4] + S-adenosyl-L-homocysteine + H(+)</text>
        <dbReference type="Rhea" id="RHEA:60344"/>
        <dbReference type="Rhea" id="RHEA-COMP:15554"/>
        <dbReference type="Rhea" id="RHEA-COMP:15555"/>
        <dbReference type="ChEBI" id="CHEBI:15378"/>
        <dbReference type="ChEBI" id="CHEBI:29969"/>
        <dbReference type="ChEBI" id="CHEBI:57856"/>
        <dbReference type="ChEBI" id="CHEBI:59789"/>
        <dbReference type="ChEBI" id="CHEBI:61929"/>
        <dbReference type="EC" id="2.1.1.361"/>
    </reaction>
</comment>
<sequence length="816" mass="89391">MVRRRTRACANSKAPVELMSNGGSAAAVLASAAQLLEDQYFASPKRKDCKVEESAAAAAGGVDDTGDHSSNASSGGSSPATVQAEDAVALRTKLKAISPSKAKGGINGRTIGVPLATRSQTRTIENFFKASAAAKQNKITNYMQGAVGGDCDDWTNAAETQKIIQQPMLSASVTPPHMNKLQEHIEQQNRQIHGDHNYQQPHQLPMVISRRSLDNVFVPQEFIFDLSEDTNDSQQTDISEEAPLLHIDSVHTSAAVVITNGFDFTTHRSSQRSDSHSSSHSSSNTSGTENIFLQEPVLTLNVDKSPNQASSIKINKTLEVLPKFSSPNKASSLLTTQSLDMQPKFPSPTSLTASVLHRRFNQVVTMNTSPCKTDPYVSYERKHLELNCHDYAMMMMPENDNSSCDSGVAFHTTVTTTTTQSNDTATVEAAAHVASPAAAVAANRRRKPATPHRIVCPSPIKAPERVISPASSPSPRKMASALSPRKSQRHVTTTAMAAAGGGAAAFMPVTNKTRRRLNVSPQKEQQSALEDDQGNHLVNGLAIEQDDDAVVVLVDDEVEVDDDHDIECENMTSNATDMKFTHPSQINGVTKSILNSAKHPTNQQNATNNKGRPKGHHKTKYTVQRPHHAALKHQAPQPLAATNGNREVLPVRRSVRKTKTAVKEEMMRNLEQAILEERCEGLKIALFEGKGRGIISERRFERGEFVIEYVGDLISTTEAAEREKRYALDENAGCYMYYFKHNNQQYCIDATEDTGKLGRLVNHSRNGNLMTKIVVVKQKPHLVLIAKDDIEAGEELCYDYGDRSKESLLHHPWLAF</sequence>
<keyword evidence="9" id="KW-0949">S-adenosyl-L-methionine</keyword>
<evidence type="ECO:0000256" key="13">
    <source>
        <dbReference type="ARBA" id="ARBA00023163"/>
    </source>
</evidence>
<keyword evidence="13" id="KW-0804">Transcription</keyword>
<evidence type="ECO:0000256" key="17">
    <source>
        <dbReference type="ARBA" id="ARBA00055520"/>
    </source>
</evidence>
<protein>
    <recommendedName>
        <fullName evidence="18">Histone-lysine N-methyltransferase Set8</fullName>
        <ecNumber evidence="3">2.1.1.361</ecNumber>
    </recommendedName>
    <alternativeName>
        <fullName evidence="19">PR/SET domain-containing protein 07</fullName>
    </alternativeName>
</protein>
<evidence type="ECO:0000256" key="10">
    <source>
        <dbReference type="ARBA" id="ARBA00022776"/>
    </source>
</evidence>
<dbReference type="InterPro" id="IPR001214">
    <property type="entry name" value="SET_dom"/>
</dbReference>
<dbReference type="GO" id="GO:0043516">
    <property type="term" value="P:regulation of DNA damage response, signal transduction by p53 class mediator"/>
    <property type="evidence" value="ECO:0007669"/>
    <property type="project" value="TreeGrafter"/>
</dbReference>
<keyword evidence="23" id="KW-1185">Reference proteome</keyword>
<evidence type="ECO:0000256" key="11">
    <source>
        <dbReference type="ARBA" id="ARBA00022853"/>
    </source>
</evidence>
<dbReference type="EC" id="2.1.1.361" evidence="3"/>
<dbReference type="SMART" id="SM00317">
    <property type="entry name" value="SET"/>
    <property type="match status" value="1"/>
</dbReference>
<name>A0A1I8PLF0_STOCA</name>
<evidence type="ECO:0000256" key="5">
    <source>
        <dbReference type="ARBA" id="ARBA00022491"/>
    </source>
</evidence>
<evidence type="ECO:0000256" key="9">
    <source>
        <dbReference type="ARBA" id="ARBA00022691"/>
    </source>
</evidence>
<dbReference type="VEuPathDB" id="VectorBase:SCAU009186"/>
<organism evidence="22 23">
    <name type="scientific">Stomoxys calcitrans</name>
    <name type="common">Stable fly</name>
    <name type="synonym">Conops calcitrans</name>
    <dbReference type="NCBI Taxonomy" id="35570"/>
    <lineage>
        <taxon>Eukaryota</taxon>
        <taxon>Metazoa</taxon>
        <taxon>Ecdysozoa</taxon>
        <taxon>Arthropoda</taxon>
        <taxon>Hexapoda</taxon>
        <taxon>Insecta</taxon>
        <taxon>Pterygota</taxon>
        <taxon>Neoptera</taxon>
        <taxon>Endopterygota</taxon>
        <taxon>Diptera</taxon>
        <taxon>Brachycera</taxon>
        <taxon>Muscomorpha</taxon>
        <taxon>Muscoidea</taxon>
        <taxon>Muscidae</taxon>
        <taxon>Stomoxys</taxon>
    </lineage>
</organism>
<dbReference type="SUPFAM" id="SSF82199">
    <property type="entry name" value="SET domain"/>
    <property type="match status" value="1"/>
</dbReference>
<keyword evidence="6" id="KW-0489">Methyltransferase</keyword>
<evidence type="ECO:0000259" key="21">
    <source>
        <dbReference type="PROSITE" id="PS50280"/>
    </source>
</evidence>
<evidence type="ECO:0000256" key="20">
    <source>
        <dbReference type="SAM" id="MobiDB-lite"/>
    </source>
</evidence>
<dbReference type="InterPro" id="IPR046341">
    <property type="entry name" value="SET_dom_sf"/>
</dbReference>
<dbReference type="FunFam" id="2.170.270.10:FF:000053">
    <property type="entry name" value="Histone-lysine N-methyltransferase"/>
    <property type="match status" value="1"/>
</dbReference>
<dbReference type="CDD" id="cd10528">
    <property type="entry name" value="SET_SETD8"/>
    <property type="match status" value="1"/>
</dbReference>
<dbReference type="Proteomes" id="UP000095300">
    <property type="component" value="Unassembled WGS sequence"/>
</dbReference>
<feature type="region of interest" description="Disordered" evidence="20">
    <location>
        <begin position="58"/>
        <end position="83"/>
    </location>
</feature>
<evidence type="ECO:0000256" key="3">
    <source>
        <dbReference type="ARBA" id="ARBA00012187"/>
    </source>
</evidence>